<keyword evidence="2" id="KW-1185">Reference proteome</keyword>
<dbReference type="AlphaFoldDB" id="A0A068QZJ4"/>
<protein>
    <submittedName>
        <fullName evidence="1">Uncharacterized protein</fullName>
    </submittedName>
</protein>
<dbReference type="EMBL" id="FO704551">
    <property type="protein sequence ID" value="CDG20472.1"/>
    <property type="molecule type" value="Genomic_DNA"/>
</dbReference>
<accession>A0A068QZJ4</accession>
<dbReference type="Proteomes" id="UP000032735">
    <property type="component" value="Chromosome"/>
</dbReference>
<reference evidence="1 2" key="1">
    <citation type="submission" date="2013-07" db="EMBL/GenBank/DDBJ databases">
        <authorList>
            <person name="Genoscope - CEA"/>
        </authorList>
    </citation>
    <scope>NUCLEOTIDE SEQUENCE [LARGE SCALE GENOMIC DNA]</scope>
    <source>
        <strain evidence="1 2">G6</strain>
    </source>
</reference>
<evidence type="ECO:0000313" key="1">
    <source>
        <dbReference type="EMBL" id="CDG20472.1"/>
    </source>
</evidence>
<gene>
    <name evidence="1" type="ORF">XPG1_0817</name>
</gene>
<evidence type="ECO:0000313" key="2">
    <source>
        <dbReference type="Proteomes" id="UP000032735"/>
    </source>
</evidence>
<organism evidence="1 2">
    <name type="scientific">Xenorhabdus poinarii G6</name>
    <dbReference type="NCBI Taxonomy" id="1354304"/>
    <lineage>
        <taxon>Bacteria</taxon>
        <taxon>Pseudomonadati</taxon>
        <taxon>Pseudomonadota</taxon>
        <taxon>Gammaproteobacteria</taxon>
        <taxon>Enterobacterales</taxon>
        <taxon>Morganellaceae</taxon>
        <taxon>Xenorhabdus</taxon>
    </lineage>
</organism>
<dbReference type="KEGG" id="xpo:XPG1_0817"/>
<dbReference type="STRING" id="1354304.XPG1_0817"/>
<dbReference type="HOGENOM" id="CLU_3335088_0_0_6"/>
<proteinExistence type="predicted"/>
<sequence length="38" mass="4196">MNGKALNTHTYTILNYNTGRGYDVGGKLKLRMGNPNIV</sequence>
<name>A0A068QZJ4_9GAMM</name>